<accession>A0A858RI23</accession>
<dbReference type="InterPro" id="IPR051477">
    <property type="entry name" value="Expansin_CellWall"/>
</dbReference>
<dbReference type="SUPFAM" id="SSF50685">
    <property type="entry name" value="Barwin-like endoglucanases"/>
    <property type="match status" value="1"/>
</dbReference>
<feature type="signal peptide" evidence="2">
    <location>
        <begin position="1"/>
        <end position="22"/>
    </location>
</feature>
<dbReference type="AlphaFoldDB" id="A0A858RI23"/>
<gene>
    <name evidence="3" type="ORF">HHL09_10700</name>
</gene>
<keyword evidence="1 2" id="KW-0732">Signal</keyword>
<dbReference type="Proteomes" id="UP000501812">
    <property type="component" value="Chromosome"/>
</dbReference>
<feature type="chain" id="PRO_5032391718" evidence="2">
    <location>
        <begin position="23"/>
        <end position="546"/>
    </location>
</feature>
<evidence type="ECO:0000313" key="4">
    <source>
        <dbReference type="Proteomes" id="UP000501812"/>
    </source>
</evidence>
<organism evidence="3 4">
    <name type="scientific">Luteolibacter luteus</name>
    <dbReference type="NCBI Taxonomy" id="2728835"/>
    <lineage>
        <taxon>Bacteria</taxon>
        <taxon>Pseudomonadati</taxon>
        <taxon>Verrucomicrobiota</taxon>
        <taxon>Verrucomicrobiia</taxon>
        <taxon>Verrucomicrobiales</taxon>
        <taxon>Verrucomicrobiaceae</taxon>
        <taxon>Luteolibacter</taxon>
    </lineage>
</organism>
<dbReference type="Gene3D" id="2.40.40.10">
    <property type="entry name" value="RlpA-like domain"/>
    <property type="match status" value="1"/>
</dbReference>
<evidence type="ECO:0000313" key="3">
    <source>
        <dbReference type="EMBL" id="QJE96231.1"/>
    </source>
</evidence>
<proteinExistence type="predicted"/>
<dbReference type="InterPro" id="IPR036908">
    <property type="entry name" value="RlpA-like_sf"/>
</dbReference>
<dbReference type="PANTHER" id="PTHR31836:SF21">
    <property type="entry name" value="EXPANSIN-LIKE PROTEIN 7"/>
    <property type="match status" value="1"/>
</dbReference>
<dbReference type="PANTHER" id="PTHR31836">
    <property type="match status" value="1"/>
</dbReference>
<keyword evidence="4" id="KW-1185">Reference proteome</keyword>
<sequence>MTRTFPTGLAAASLIFAASSSADDLKIARTAVLNGTLPSSTNWQVDIQQGGSAAWISTGVVLPGRGIPITLRMDGLPGEAAFRFRRIDTAATLTPTLGAPAWHLSGTTAAEQPLAIQSSPDLNLWTPRELAYSGLDGRYVCALDALSAPRGFFRAQAPAVGIRDASAASHTPLPNYEGAAGFGPIYDDMPQLFKDGFVGALDPAEYHRDGKNAAAAGECYELAGPHGRTTVMITDTTTAPAGTVDAGRSFFDLGPNGFKVLSGGTTDGGFTAGVRLVPAPVTGNLKLFVVPGSNPYYTQLRPYNYRAGVDKVELLNNGATTWIDLPRTPFNTFVFQATTTPLAFPVAVRVTSRFGEVVTFPSIPSMADSQKITGSAQFTTFPDLAPVPEHRLRPVYHDAFTSVPGDIWSSGAYGGAAILAADGSLAYSGSASFRISSFANFAGVTFSNYPGFARPGNGMLKIVISSAAAIPAGQVGMWIHGSNTVGGPQVISPYVLLPALTSGWQVIRLPLEASGAPPIIWGFGISANTSGSLPNVWLDEMEFEVR</sequence>
<dbReference type="InterPro" id="IPR036749">
    <property type="entry name" value="Expansin_CBD_sf"/>
</dbReference>
<evidence type="ECO:0000256" key="1">
    <source>
        <dbReference type="ARBA" id="ARBA00022729"/>
    </source>
</evidence>
<dbReference type="SUPFAM" id="SSF49590">
    <property type="entry name" value="PHL pollen allergen"/>
    <property type="match status" value="1"/>
</dbReference>
<dbReference type="Gene3D" id="2.60.40.760">
    <property type="entry name" value="Expansin, cellulose-binding-like domain"/>
    <property type="match status" value="1"/>
</dbReference>
<dbReference type="KEGG" id="luo:HHL09_10700"/>
<dbReference type="RefSeq" id="WP_169454632.1">
    <property type="nucleotide sequence ID" value="NZ_CP051774.1"/>
</dbReference>
<reference evidence="3 4" key="1">
    <citation type="submission" date="2020-04" db="EMBL/GenBank/DDBJ databases">
        <title>Luteolibacter sp. G-1-1-1 isolated from soil.</title>
        <authorList>
            <person name="Dahal R.H."/>
        </authorList>
    </citation>
    <scope>NUCLEOTIDE SEQUENCE [LARGE SCALE GENOMIC DNA]</scope>
    <source>
        <strain evidence="3 4">G-1-1-1</strain>
    </source>
</reference>
<protein>
    <submittedName>
        <fullName evidence="3">Uncharacterized protein</fullName>
    </submittedName>
</protein>
<evidence type="ECO:0000256" key="2">
    <source>
        <dbReference type="SAM" id="SignalP"/>
    </source>
</evidence>
<name>A0A858RI23_9BACT</name>
<dbReference type="EMBL" id="CP051774">
    <property type="protein sequence ID" value="QJE96231.1"/>
    <property type="molecule type" value="Genomic_DNA"/>
</dbReference>